<feature type="compositionally biased region" description="Low complexity" evidence="1">
    <location>
        <begin position="206"/>
        <end position="218"/>
    </location>
</feature>
<evidence type="ECO:0000313" key="3">
    <source>
        <dbReference type="RefSeq" id="XP_028337766.1"/>
    </source>
</evidence>
<dbReference type="KEGG" id="pcad:114484618"/>
<keyword evidence="2" id="KW-1185">Reference proteome</keyword>
<evidence type="ECO:0000256" key="1">
    <source>
        <dbReference type="SAM" id="MobiDB-lite"/>
    </source>
</evidence>
<feature type="region of interest" description="Disordered" evidence="1">
    <location>
        <begin position="195"/>
        <end position="311"/>
    </location>
</feature>
<accession>A0A455B104</accession>
<dbReference type="InParanoid" id="A0A455B104"/>
<proteinExistence type="predicted"/>
<reference evidence="3" key="1">
    <citation type="submission" date="2025-08" db="UniProtKB">
        <authorList>
            <consortium name="RefSeq"/>
        </authorList>
    </citation>
    <scope>IDENTIFICATION</scope>
    <source>
        <tissue evidence="3">Muscle</tissue>
    </source>
</reference>
<dbReference type="Proteomes" id="UP000248484">
    <property type="component" value="Chromosome 20"/>
</dbReference>
<protein>
    <submittedName>
        <fullName evidence="3">Uncharacterized protein</fullName>
    </submittedName>
</protein>
<organism evidence="2 3">
    <name type="scientific">Physeter macrocephalus</name>
    <name type="common">Sperm whale</name>
    <name type="synonym">Physeter catodon</name>
    <dbReference type="NCBI Taxonomy" id="9755"/>
    <lineage>
        <taxon>Eukaryota</taxon>
        <taxon>Metazoa</taxon>
        <taxon>Chordata</taxon>
        <taxon>Craniata</taxon>
        <taxon>Vertebrata</taxon>
        <taxon>Euteleostomi</taxon>
        <taxon>Mammalia</taxon>
        <taxon>Eutheria</taxon>
        <taxon>Laurasiatheria</taxon>
        <taxon>Artiodactyla</taxon>
        <taxon>Whippomorpha</taxon>
        <taxon>Cetacea</taxon>
        <taxon>Odontoceti</taxon>
        <taxon>Physeteridae</taxon>
        <taxon>Physeter</taxon>
    </lineage>
</organism>
<gene>
    <name evidence="3" type="primary">LOC114484618</name>
</gene>
<dbReference type="AlphaFoldDB" id="A0A455B104"/>
<dbReference type="RefSeq" id="XP_028337766.1">
    <property type="nucleotide sequence ID" value="XM_028481965.1"/>
</dbReference>
<dbReference type="GeneID" id="114484618"/>
<sequence>MARDPRLCPHRGTPPRPAGQLQKEQVDPQPPPHQRGGSHLVAGKIQRQQGEEGTARTSGAQRADGAVYLLEQQEVQPWALGRLGAGVLRHLTLLSSRLRPKNWSGMRWTPVLSVLSPGLALDNNGSEFPQEQRQRPRWERVASGRWRCTAQQRSECRNPGRFWSRWGRAWGQKPFCEERCAARRLQTSASFPVRGGLWAAPDREAGPPSRRSSSSRPGPGSGTPCACSACPTRKPGARSREAMAWGPSLRPHRGAPPRPASPLQEEPKDSQPPPHQRGSSHLVAGKIQRQQGEEGTARTSGAQGRMGCHFG</sequence>
<name>A0A455B104_PHYMC</name>
<evidence type="ECO:0000313" key="2">
    <source>
        <dbReference type="Proteomes" id="UP000248484"/>
    </source>
</evidence>
<feature type="region of interest" description="Disordered" evidence="1">
    <location>
        <begin position="1"/>
        <end position="59"/>
    </location>
</feature>